<gene>
    <name evidence="2" type="ORF">IP91_00748</name>
</gene>
<comment type="caution">
    <text evidence="2">The sequence shown here is derived from an EMBL/GenBank/DDBJ whole genome shotgun (WGS) entry which is preliminary data.</text>
</comment>
<evidence type="ECO:0008006" key="4">
    <source>
        <dbReference type="Google" id="ProtNLM"/>
    </source>
</evidence>
<dbReference type="AlphaFoldDB" id="A0A562RKV2"/>
<accession>A0A562RKV2</accession>
<feature type="chain" id="PRO_5021921463" description="Phosphate ABC transporter substrate-binding protein" evidence="1">
    <location>
        <begin position="25"/>
        <end position="144"/>
    </location>
</feature>
<sequence>MFSRKRLCAIVAGIALASTAGVQAADLVVIVSAQSPAVTLRPEQVAGIFLSDGSRFPDGSEATAIDQDPGSPLRDEFYDRVARRSPALMKAWWTKMIFTGRGQPPREVAGSVAVRRLVAENPGMIGYIERSALDATVRPVLVVR</sequence>
<keyword evidence="3" id="KW-1185">Reference proteome</keyword>
<reference evidence="2 3" key="1">
    <citation type="journal article" date="2015" name="Stand. Genomic Sci.">
        <title>Genomic Encyclopedia of Bacterial and Archaeal Type Strains, Phase III: the genomes of soil and plant-associated and newly described type strains.</title>
        <authorList>
            <person name="Whitman W.B."/>
            <person name="Woyke T."/>
            <person name="Klenk H.P."/>
            <person name="Zhou Y."/>
            <person name="Lilburn T.G."/>
            <person name="Beck B.J."/>
            <person name="De Vos P."/>
            <person name="Vandamme P."/>
            <person name="Eisen J.A."/>
            <person name="Garrity G."/>
            <person name="Hugenholtz P."/>
            <person name="Kyrpides N.C."/>
        </authorList>
    </citation>
    <scope>NUCLEOTIDE SEQUENCE [LARGE SCALE GENOMIC DNA]</scope>
    <source>
        <strain evidence="2 3">CGMCC 1.10822</strain>
    </source>
</reference>
<evidence type="ECO:0000313" key="3">
    <source>
        <dbReference type="Proteomes" id="UP000318431"/>
    </source>
</evidence>
<evidence type="ECO:0000256" key="1">
    <source>
        <dbReference type="SAM" id="SignalP"/>
    </source>
</evidence>
<organism evidence="2 3">
    <name type="scientific">Pseudoduganella lurida</name>
    <dbReference type="NCBI Taxonomy" id="1036180"/>
    <lineage>
        <taxon>Bacteria</taxon>
        <taxon>Pseudomonadati</taxon>
        <taxon>Pseudomonadota</taxon>
        <taxon>Betaproteobacteria</taxon>
        <taxon>Burkholderiales</taxon>
        <taxon>Oxalobacteraceae</taxon>
        <taxon>Telluria group</taxon>
        <taxon>Pseudoduganella</taxon>
    </lineage>
</organism>
<dbReference type="RefSeq" id="WP_145647419.1">
    <property type="nucleotide sequence ID" value="NZ_VLLB01000001.1"/>
</dbReference>
<dbReference type="Proteomes" id="UP000318431">
    <property type="component" value="Unassembled WGS sequence"/>
</dbReference>
<proteinExistence type="predicted"/>
<evidence type="ECO:0000313" key="2">
    <source>
        <dbReference type="EMBL" id="TWI69675.1"/>
    </source>
</evidence>
<dbReference type="Gene3D" id="3.40.190.10">
    <property type="entry name" value="Periplasmic binding protein-like II"/>
    <property type="match status" value="1"/>
</dbReference>
<keyword evidence="1" id="KW-0732">Signal</keyword>
<protein>
    <recommendedName>
        <fullName evidence="4">Phosphate ABC transporter substrate-binding protein</fullName>
    </recommendedName>
</protein>
<dbReference type="EMBL" id="VLLB01000001">
    <property type="protein sequence ID" value="TWI69675.1"/>
    <property type="molecule type" value="Genomic_DNA"/>
</dbReference>
<feature type="signal peptide" evidence="1">
    <location>
        <begin position="1"/>
        <end position="24"/>
    </location>
</feature>
<dbReference type="OrthoDB" id="5368589at2"/>
<name>A0A562RKV2_9BURK</name>
<dbReference type="SUPFAM" id="SSF53850">
    <property type="entry name" value="Periplasmic binding protein-like II"/>
    <property type="match status" value="1"/>
</dbReference>